<evidence type="ECO:0000256" key="2">
    <source>
        <dbReference type="SAM" id="Coils"/>
    </source>
</evidence>
<feature type="domain" description="Glabrous enhancer-binding protein-like DBD" evidence="4">
    <location>
        <begin position="58"/>
        <end position="154"/>
    </location>
</feature>
<dbReference type="GO" id="GO:0005634">
    <property type="term" value="C:nucleus"/>
    <property type="evidence" value="ECO:0007669"/>
    <property type="project" value="TreeGrafter"/>
</dbReference>
<keyword evidence="2" id="KW-0175">Coiled coil</keyword>
<dbReference type="Proteomes" id="UP001515500">
    <property type="component" value="Chromosome 14"/>
</dbReference>
<dbReference type="InterPro" id="IPR053932">
    <property type="entry name" value="GeBP-like_DBD"/>
</dbReference>
<evidence type="ECO:0000259" key="4">
    <source>
        <dbReference type="Pfam" id="PF04504"/>
    </source>
</evidence>
<dbReference type="GeneID" id="120275188"/>
<evidence type="ECO:0000313" key="5">
    <source>
        <dbReference type="Proteomes" id="UP001515500"/>
    </source>
</evidence>
<comment type="similarity">
    <text evidence="1">Belongs to the GeBP family.</text>
</comment>
<dbReference type="InterPro" id="IPR007592">
    <property type="entry name" value="GEBP"/>
</dbReference>
<feature type="compositionally biased region" description="Basic and acidic residues" evidence="3">
    <location>
        <begin position="1"/>
        <end position="11"/>
    </location>
</feature>
<keyword evidence="5" id="KW-1185">Reference proteome</keyword>
<organism evidence="5 6">
    <name type="scientific">Dioscorea cayennensis subsp. rotundata</name>
    <name type="common">White Guinea yam</name>
    <name type="synonym">Dioscorea rotundata</name>
    <dbReference type="NCBI Taxonomy" id="55577"/>
    <lineage>
        <taxon>Eukaryota</taxon>
        <taxon>Viridiplantae</taxon>
        <taxon>Streptophyta</taxon>
        <taxon>Embryophyta</taxon>
        <taxon>Tracheophyta</taxon>
        <taxon>Spermatophyta</taxon>
        <taxon>Magnoliopsida</taxon>
        <taxon>Liliopsida</taxon>
        <taxon>Dioscoreales</taxon>
        <taxon>Dioscoreaceae</taxon>
        <taxon>Dioscorea</taxon>
    </lineage>
</organism>
<sequence>MAEEITRDTEPPHSQLTSDKGKKKMALKQEAIVERGMEEEQIEQVNMTQSSDSKRSKFARIWSVQEELDLLNVCERYKRKKAPEFKLHGKHSLDSLLDYMKKKSPHLSDKYEKQQIFHKLRNMRRKYLKKILGEGPSRNDPFELELYELSRKIWYKEKENEKENKKENEKEKENDNENEKRFPCLTRAVEQCSSGFPYVFQGSKMVDMIDPLKAEKLEKEWAKFQNYALSHWTLLMRKTLDLLIETAKKSDRKKRSILM</sequence>
<feature type="coiled-coil region" evidence="2">
    <location>
        <begin position="151"/>
        <end position="180"/>
    </location>
</feature>
<dbReference type="RefSeq" id="XP_039137643.1">
    <property type="nucleotide sequence ID" value="XM_039281709.1"/>
</dbReference>
<dbReference type="PANTHER" id="PTHR31662:SF33">
    <property type="entry name" value="DNA-BINDING STOREKEEPER PROTEIN TRANSCRIPTIONAL REGULATOR-LIKE PROTEIN"/>
    <property type="match status" value="1"/>
</dbReference>
<accession>A0AB40CHB3</accession>
<dbReference type="AlphaFoldDB" id="A0AB40CHB3"/>
<name>A0AB40CHB3_DIOCR</name>
<evidence type="ECO:0000313" key="6">
    <source>
        <dbReference type="RefSeq" id="XP_039137643.1"/>
    </source>
</evidence>
<protein>
    <submittedName>
        <fullName evidence="6">Uncharacterized protein LOC120275188</fullName>
    </submittedName>
</protein>
<evidence type="ECO:0000256" key="1">
    <source>
        <dbReference type="ARBA" id="ARBA00010820"/>
    </source>
</evidence>
<reference evidence="6" key="1">
    <citation type="submission" date="2025-08" db="UniProtKB">
        <authorList>
            <consortium name="RefSeq"/>
        </authorList>
    </citation>
    <scope>IDENTIFICATION</scope>
</reference>
<gene>
    <name evidence="6" type="primary">LOC120275188</name>
</gene>
<evidence type="ECO:0000256" key="3">
    <source>
        <dbReference type="SAM" id="MobiDB-lite"/>
    </source>
</evidence>
<proteinExistence type="inferred from homology"/>
<feature type="region of interest" description="Disordered" evidence="3">
    <location>
        <begin position="1"/>
        <end position="26"/>
    </location>
</feature>
<dbReference type="GO" id="GO:0006355">
    <property type="term" value="P:regulation of DNA-templated transcription"/>
    <property type="evidence" value="ECO:0007669"/>
    <property type="project" value="InterPro"/>
</dbReference>
<dbReference type="Pfam" id="PF04504">
    <property type="entry name" value="GeBP-like_DBD"/>
    <property type="match status" value="1"/>
</dbReference>
<dbReference type="PANTHER" id="PTHR31662">
    <property type="entry name" value="BNAANNG10740D PROTEIN-RELATED"/>
    <property type="match status" value="1"/>
</dbReference>